<reference evidence="2 3" key="1">
    <citation type="submission" date="2017-11" db="EMBL/GenBank/DDBJ databases">
        <title>Draft Genome Sequence of Methylobacter psychrotolerans Sph1T, an Obligate Methanotroph from Low-Temperature Environments.</title>
        <authorList>
            <person name="Oshkin I.Y."/>
            <person name="Miroshnikov K."/>
            <person name="Belova S.E."/>
            <person name="Korzhenkov A."/>
            <person name="Toshchakov S.V."/>
            <person name="Dedysh S.N."/>
        </authorList>
    </citation>
    <scope>NUCLEOTIDE SEQUENCE [LARGE SCALE GENOMIC DNA]</scope>
    <source>
        <strain evidence="2 3">Sph1</strain>
    </source>
</reference>
<evidence type="ECO:0000313" key="2">
    <source>
        <dbReference type="EMBL" id="POZ51326.1"/>
    </source>
</evidence>
<organism evidence="2 3">
    <name type="scientific">Methylovulum psychrotolerans</name>
    <dbReference type="NCBI Taxonomy" id="1704499"/>
    <lineage>
        <taxon>Bacteria</taxon>
        <taxon>Pseudomonadati</taxon>
        <taxon>Pseudomonadota</taxon>
        <taxon>Gammaproteobacteria</taxon>
        <taxon>Methylococcales</taxon>
        <taxon>Methylococcaceae</taxon>
        <taxon>Methylovulum</taxon>
    </lineage>
</organism>
<dbReference type="EMBL" id="PGFZ01000006">
    <property type="protein sequence ID" value="POZ51326.1"/>
    <property type="molecule type" value="Genomic_DNA"/>
</dbReference>
<proteinExistence type="predicted"/>
<protein>
    <recommendedName>
        <fullName evidence="1">DNA circulation N-terminal domain-containing protein</fullName>
    </recommendedName>
</protein>
<evidence type="ECO:0000259" key="1">
    <source>
        <dbReference type="Pfam" id="PF07157"/>
    </source>
</evidence>
<gene>
    <name evidence="2" type="ORF">AADEFJLK_02774</name>
</gene>
<comment type="caution">
    <text evidence="2">The sequence shown here is derived from an EMBL/GenBank/DDBJ whole genome shotgun (WGS) entry which is preliminary data.</text>
</comment>
<dbReference type="InterPro" id="IPR009826">
    <property type="entry name" value="DNA_circ_N"/>
</dbReference>
<name>A0A2S5CKL8_9GAMM</name>
<sequence>MKTWRDRLVTASYWDQTFLTESHETKLGRKLVVHEYPGADLPQIEDFGMKASDLHIVAYFIGPNYDEERNIFLLLLQDGDSHTLTHPWLGDMEVRPKDWTISESNEKGGFCTITIDFVAVGAVMSYSKLVWVDEVVKQTSALDQLMLDIFAIFKMGSDAVNGYMKIVSTMMDGWRNIIAIARLPLTWVQQITGQIDGINADFDALLAIPGQFEAAVLAVFGSIAGASADVADTDKPRIIALLTDRATRYPINATLLTMSVPTTSALVLPVNIEKHKAMQAVALVSAASQIALIDYNDAATRDTVLAEIITAIDILVPQLPDALFQSMLALRVALLTALRDQVLDATQSVELINYMPAVVMAWRFEQDEAVFDAMNTVTHPLFVRGLVYG</sequence>
<dbReference type="RefSeq" id="WP_170065120.1">
    <property type="nucleotide sequence ID" value="NZ_PGFZ01000006.1"/>
</dbReference>
<evidence type="ECO:0000313" key="3">
    <source>
        <dbReference type="Proteomes" id="UP000237423"/>
    </source>
</evidence>
<dbReference type="Pfam" id="PF07157">
    <property type="entry name" value="DNA_circ_N"/>
    <property type="match status" value="1"/>
</dbReference>
<accession>A0A2S5CKL8</accession>
<dbReference type="Proteomes" id="UP000237423">
    <property type="component" value="Unassembled WGS sequence"/>
</dbReference>
<feature type="domain" description="DNA circulation N-terminal" evidence="1">
    <location>
        <begin position="10"/>
        <end position="94"/>
    </location>
</feature>
<dbReference type="AlphaFoldDB" id="A0A2S5CKL8"/>